<dbReference type="RefSeq" id="WP_093554686.1">
    <property type="nucleotide sequence ID" value="NZ_FPBO01000004.1"/>
</dbReference>
<dbReference type="PIRSF" id="PIRSF001439">
    <property type="entry name" value="CryM"/>
    <property type="match status" value="1"/>
</dbReference>
<dbReference type="PANTHER" id="PTHR13812:SF19">
    <property type="entry name" value="KETIMINE REDUCTASE MU-CRYSTALLIN"/>
    <property type="match status" value="1"/>
</dbReference>
<dbReference type="InterPro" id="IPR053444">
    <property type="entry name" value="Pyr2C_reductase-like"/>
</dbReference>
<evidence type="ECO:0000313" key="1">
    <source>
        <dbReference type="EMBL" id="SFU53428.1"/>
    </source>
</evidence>
<dbReference type="Gene3D" id="3.30.1780.10">
    <property type="entry name" value="ornithine cyclodeaminase, domain 1"/>
    <property type="match status" value="1"/>
</dbReference>
<dbReference type="InterPro" id="IPR003462">
    <property type="entry name" value="ODC_Mu_crystall"/>
</dbReference>
<dbReference type="SUPFAM" id="SSF51735">
    <property type="entry name" value="NAD(P)-binding Rossmann-fold domains"/>
    <property type="match status" value="1"/>
</dbReference>
<dbReference type="Proteomes" id="UP000199391">
    <property type="component" value="Unassembled WGS sequence"/>
</dbReference>
<dbReference type="InterPro" id="IPR036291">
    <property type="entry name" value="NAD(P)-bd_dom_sf"/>
</dbReference>
<name>A0A1I7GY82_9BURK</name>
<dbReference type="EMBL" id="FPBO01000004">
    <property type="protein sequence ID" value="SFU53428.1"/>
    <property type="molecule type" value="Genomic_DNA"/>
</dbReference>
<evidence type="ECO:0000313" key="2">
    <source>
        <dbReference type="Proteomes" id="UP000199391"/>
    </source>
</evidence>
<proteinExistence type="predicted"/>
<gene>
    <name evidence="1" type="ORF">SAMN05216552_1004194</name>
</gene>
<keyword evidence="2" id="KW-1185">Reference proteome</keyword>
<dbReference type="GO" id="GO:0005737">
    <property type="term" value="C:cytoplasm"/>
    <property type="evidence" value="ECO:0007669"/>
    <property type="project" value="TreeGrafter"/>
</dbReference>
<dbReference type="AlphaFoldDB" id="A0A1I7GY82"/>
<dbReference type="InterPro" id="IPR023401">
    <property type="entry name" value="ODC_N"/>
</dbReference>
<dbReference type="PANTHER" id="PTHR13812">
    <property type="entry name" value="KETIMINE REDUCTASE MU-CRYSTALLIN"/>
    <property type="match status" value="1"/>
</dbReference>
<dbReference type="NCBIfam" id="NF045512">
    <property type="entry name" value="PyrPipCarbRedLhpI"/>
    <property type="match status" value="1"/>
</dbReference>
<reference evidence="2" key="1">
    <citation type="submission" date="2016-10" db="EMBL/GenBank/DDBJ databases">
        <authorList>
            <person name="Varghese N."/>
            <person name="Submissions S."/>
        </authorList>
    </citation>
    <scope>NUCLEOTIDE SEQUENCE [LARGE SCALE GENOMIC DNA]</scope>
    <source>
        <strain evidence="2">CGMCC 1.11014</strain>
    </source>
</reference>
<dbReference type="STRING" id="1035707.SAMN05216552_1004194"/>
<dbReference type="Gene3D" id="3.40.50.720">
    <property type="entry name" value="NAD(P)-binding Rossmann-like Domain"/>
    <property type="match status" value="1"/>
</dbReference>
<accession>A0A1I7GY82</accession>
<dbReference type="OrthoDB" id="5293744at2"/>
<dbReference type="NCBIfam" id="NF005603">
    <property type="entry name" value="PRK07340.1"/>
    <property type="match status" value="1"/>
</dbReference>
<protein>
    <submittedName>
        <fullName evidence="1">Ornithine cyclodeaminase</fullName>
    </submittedName>
</protein>
<dbReference type="Pfam" id="PF02423">
    <property type="entry name" value="OCD_Mu_crystall"/>
    <property type="match status" value="1"/>
</dbReference>
<sequence>MDAKLDARGTAALLPYPALVEALRLAVAQVADGVIACPERQVVPMRDGAALLSMVATAPDIAVHKLISVVPANAARGQPTILGQVSVVDAVTGGVALTLDGATVTGRRTAALSMLGVATLLGRAPRRVLLIGTGAQAGHHAQALGALYPGARVDVAGRDLAQAEAFCAQYRGACPALRAARPLAATPVADDTDVVVTCTTSKTPVYAEAARAGRLLVAVGAFKPDAAEIAPDTVRASRVYVDDPAGASHEAGDLIQAGVDWSSVRAFALALARPPRDGSPILFKTVGCAAWDLAAARVALATAAGN</sequence>
<organism evidence="1 2">
    <name type="scientific">Pseudoduganella namucuonensis</name>
    <dbReference type="NCBI Taxonomy" id="1035707"/>
    <lineage>
        <taxon>Bacteria</taxon>
        <taxon>Pseudomonadati</taxon>
        <taxon>Pseudomonadota</taxon>
        <taxon>Betaproteobacteria</taxon>
        <taxon>Burkholderiales</taxon>
        <taxon>Oxalobacteraceae</taxon>
        <taxon>Telluria group</taxon>
        <taxon>Pseudoduganella</taxon>
    </lineage>
</organism>